<protein>
    <submittedName>
        <fullName evidence="1">Uncharacterized protein</fullName>
    </submittedName>
</protein>
<gene>
    <name evidence="1" type="ORF">M501DRAFT_926651</name>
</gene>
<dbReference type="InterPro" id="IPR021848">
    <property type="entry name" value="HODM_asu-like"/>
</dbReference>
<evidence type="ECO:0000313" key="1">
    <source>
        <dbReference type="EMBL" id="KAF2843595.1"/>
    </source>
</evidence>
<proteinExistence type="predicted"/>
<dbReference type="EMBL" id="MU006089">
    <property type="protein sequence ID" value="KAF2843595.1"/>
    <property type="molecule type" value="Genomic_DNA"/>
</dbReference>
<dbReference type="Proteomes" id="UP000799429">
    <property type="component" value="Unassembled WGS sequence"/>
</dbReference>
<comment type="caution">
    <text evidence="1">The sequence shown here is derived from an EMBL/GenBank/DDBJ whole genome shotgun (WGS) entry which is preliminary data.</text>
</comment>
<dbReference type="Pfam" id="PF11927">
    <property type="entry name" value="HODM_asu-like"/>
    <property type="match status" value="1"/>
</dbReference>
<accession>A0A9P4SJ97</accession>
<sequence>MKRFDLTMGLRKPKQRWLSHDENYERFWEVRRKILDSKDRKGNRDKYGEVLQCLPGSEDACIELLEVVTNFLVKTYPSKFRFRGPMYDYPLVSVIPVLKTMFGEKRAIENRKSGELFGLGEWCDMPPMEIVARLCSEDFNILKKDSEGQHRLIASATLFPAGWKLKERIGWTVTQLHEKVPSWYPKLSQPVEHYFDRLNEENCMERTTYFIQNASPWRTFFSDLDEFLFIQEGKDFLSGVFRNLTPESIIVRHERQTFTRLPKSDTVLFTVNTSLVPLVDLTDEQLDGLASEICSWPHATARYRGRDLWGEIVVDFCTYRTGIEYTIPDTPLEVSV</sequence>
<dbReference type="AlphaFoldDB" id="A0A9P4SJ97"/>
<evidence type="ECO:0000313" key="2">
    <source>
        <dbReference type="Proteomes" id="UP000799429"/>
    </source>
</evidence>
<name>A0A9P4SJ97_9PEZI</name>
<keyword evidence="2" id="KW-1185">Reference proteome</keyword>
<reference evidence="1" key="1">
    <citation type="journal article" date="2020" name="Stud. Mycol.">
        <title>101 Dothideomycetes genomes: a test case for predicting lifestyles and emergence of pathogens.</title>
        <authorList>
            <person name="Haridas S."/>
            <person name="Albert R."/>
            <person name="Binder M."/>
            <person name="Bloem J."/>
            <person name="Labutti K."/>
            <person name="Salamov A."/>
            <person name="Andreopoulos B."/>
            <person name="Baker S."/>
            <person name="Barry K."/>
            <person name="Bills G."/>
            <person name="Bluhm B."/>
            <person name="Cannon C."/>
            <person name="Castanera R."/>
            <person name="Culley D."/>
            <person name="Daum C."/>
            <person name="Ezra D."/>
            <person name="Gonzalez J."/>
            <person name="Henrissat B."/>
            <person name="Kuo A."/>
            <person name="Liang C."/>
            <person name="Lipzen A."/>
            <person name="Lutzoni F."/>
            <person name="Magnuson J."/>
            <person name="Mondo S."/>
            <person name="Nolan M."/>
            <person name="Ohm R."/>
            <person name="Pangilinan J."/>
            <person name="Park H.-J."/>
            <person name="Ramirez L."/>
            <person name="Alfaro M."/>
            <person name="Sun H."/>
            <person name="Tritt A."/>
            <person name="Yoshinaga Y."/>
            <person name="Zwiers L.-H."/>
            <person name="Turgeon B."/>
            <person name="Goodwin S."/>
            <person name="Spatafora J."/>
            <person name="Crous P."/>
            <person name="Grigoriev I."/>
        </authorList>
    </citation>
    <scope>NUCLEOTIDE SEQUENCE</scope>
    <source>
        <strain evidence="1">CBS 101060</strain>
    </source>
</reference>
<dbReference type="OrthoDB" id="5043642at2759"/>
<organism evidence="1 2">
    <name type="scientific">Patellaria atrata CBS 101060</name>
    <dbReference type="NCBI Taxonomy" id="1346257"/>
    <lineage>
        <taxon>Eukaryota</taxon>
        <taxon>Fungi</taxon>
        <taxon>Dikarya</taxon>
        <taxon>Ascomycota</taxon>
        <taxon>Pezizomycotina</taxon>
        <taxon>Dothideomycetes</taxon>
        <taxon>Dothideomycetes incertae sedis</taxon>
        <taxon>Patellariales</taxon>
        <taxon>Patellariaceae</taxon>
        <taxon>Patellaria</taxon>
    </lineage>
</organism>